<protein>
    <recommendedName>
        <fullName evidence="6">Tubulin/FtsZ 2-layer sandwich domain-containing protein</fullName>
    </recommendedName>
</protein>
<dbReference type="InterPro" id="IPR018316">
    <property type="entry name" value="Tubulin/FtsZ_2-layer-sand-dom"/>
</dbReference>
<name>A0A833WCA0_9HYME</name>
<comment type="cofactor">
    <cofactor evidence="1">
        <name>Mg(2+)</name>
        <dbReference type="ChEBI" id="CHEBI:18420"/>
    </cofactor>
</comment>
<evidence type="ECO:0000256" key="3">
    <source>
        <dbReference type="ARBA" id="ARBA00022701"/>
    </source>
</evidence>
<dbReference type="Pfam" id="PF03953">
    <property type="entry name" value="Tubulin_C"/>
    <property type="match status" value="1"/>
</dbReference>
<dbReference type="InterPro" id="IPR008280">
    <property type="entry name" value="Tub_FtsZ_C"/>
</dbReference>
<dbReference type="GO" id="GO:0007017">
    <property type="term" value="P:microtubule-based process"/>
    <property type="evidence" value="ECO:0007669"/>
    <property type="project" value="InterPro"/>
</dbReference>
<proteinExistence type="inferred from homology"/>
<keyword evidence="5" id="KW-0342">GTP-binding</keyword>
<dbReference type="SUPFAM" id="SSF55307">
    <property type="entry name" value="Tubulin C-terminal domain-like"/>
    <property type="match status" value="1"/>
</dbReference>
<dbReference type="PRINTS" id="PR01163">
    <property type="entry name" value="BETATUBULIN"/>
</dbReference>
<comment type="caution">
    <text evidence="7">The sequence shown here is derived from an EMBL/GenBank/DDBJ whole genome shotgun (WGS) entry which is preliminary data.</text>
</comment>
<keyword evidence="3" id="KW-0493">Microtubule</keyword>
<comment type="similarity">
    <text evidence="2">Belongs to the tubulin family.</text>
</comment>
<keyword evidence="4" id="KW-0547">Nucleotide-binding</keyword>
<dbReference type="GO" id="GO:0005874">
    <property type="term" value="C:microtubule"/>
    <property type="evidence" value="ECO:0007669"/>
    <property type="project" value="UniProtKB-KW"/>
</dbReference>
<dbReference type="Gene3D" id="3.30.1330.20">
    <property type="entry name" value="Tubulin/FtsZ, C-terminal domain"/>
    <property type="match status" value="1"/>
</dbReference>
<reference evidence="7" key="1">
    <citation type="submission" date="2019-11" db="EMBL/GenBank/DDBJ databases">
        <title>The nuclear and mitochondrial genomes of Frieseomelitta varia - a highly eusocial stingless bee (Meliponini) with a permanently sterile worker caste.</title>
        <authorList>
            <person name="Freitas F.C.P."/>
            <person name="Lourenco A.P."/>
            <person name="Nunes F.M.F."/>
            <person name="Paschoal A.R."/>
            <person name="Abreu F.C.P."/>
            <person name="Barbin F.O."/>
            <person name="Bataglia L."/>
            <person name="Cardoso-Junior C.A.M."/>
            <person name="Cervoni M.S."/>
            <person name="Silva S.R."/>
            <person name="Dalarmi F."/>
            <person name="Del Lama M.A."/>
            <person name="Depintor T.S."/>
            <person name="Ferreira K.M."/>
            <person name="Goria P.S."/>
            <person name="Jaskot M.C."/>
            <person name="Lago D.C."/>
            <person name="Luna-Lucena D."/>
            <person name="Moda L.M."/>
            <person name="Nascimento L."/>
            <person name="Pedrino M."/>
            <person name="Rabico F.O."/>
            <person name="Sanches F.C."/>
            <person name="Santos D.E."/>
            <person name="Santos C.G."/>
            <person name="Vieira J."/>
            <person name="Lopes T.F."/>
            <person name="Barchuk A.R."/>
            <person name="Hartfelder K."/>
            <person name="Simoes Z.L.P."/>
            <person name="Bitondi M.M.G."/>
            <person name="Pinheiro D.G."/>
        </authorList>
    </citation>
    <scope>NUCLEOTIDE SEQUENCE</scope>
    <source>
        <strain evidence="7">USP_RPSP 00005682</strain>
        <tissue evidence="7">Whole individual</tissue>
    </source>
</reference>
<sequence length="117" mass="13364">MLNIRDRNSPYFVEWIPNNVQTAMCDVAPRGLSMSASLISNTTAIQESFKKLASAFDDMLKKRAYLHWYAAEGMDEAEFSDCRSTIHDLVSEYQRQQEAVAETTIVEDDLAMMEDED</sequence>
<dbReference type="Gene3D" id="1.10.287.600">
    <property type="entry name" value="Helix hairpin bin"/>
    <property type="match status" value="1"/>
</dbReference>
<evidence type="ECO:0000256" key="5">
    <source>
        <dbReference type="ARBA" id="ARBA00023134"/>
    </source>
</evidence>
<dbReference type="AlphaFoldDB" id="A0A833WCA0"/>
<feature type="domain" description="Tubulin/FtsZ 2-layer sandwich" evidence="6">
    <location>
        <begin position="2"/>
        <end position="52"/>
    </location>
</feature>
<dbReference type="Proteomes" id="UP000655588">
    <property type="component" value="Unassembled WGS sequence"/>
</dbReference>
<dbReference type="EMBL" id="WNWW01000251">
    <property type="protein sequence ID" value="KAF3427498.1"/>
    <property type="molecule type" value="Genomic_DNA"/>
</dbReference>
<evidence type="ECO:0000256" key="4">
    <source>
        <dbReference type="ARBA" id="ARBA00022741"/>
    </source>
</evidence>
<organism evidence="7 8">
    <name type="scientific">Frieseomelitta varia</name>
    <dbReference type="NCBI Taxonomy" id="561572"/>
    <lineage>
        <taxon>Eukaryota</taxon>
        <taxon>Metazoa</taxon>
        <taxon>Ecdysozoa</taxon>
        <taxon>Arthropoda</taxon>
        <taxon>Hexapoda</taxon>
        <taxon>Insecta</taxon>
        <taxon>Pterygota</taxon>
        <taxon>Neoptera</taxon>
        <taxon>Endopterygota</taxon>
        <taxon>Hymenoptera</taxon>
        <taxon>Apocrita</taxon>
        <taxon>Aculeata</taxon>
        <taxon>Apoidea</taxon>
        <taxon>Anthophila</taxon>
        <taxon>Apidae</taxon>
        <taxon>Frieseomelitta</taxon>
    </lineage>
</organism>
<dbReference type="InterPro" id="IPR023123">
    <property type="entry name" value="Tubulin_C"/>
</dbReference>
<dbReference type="GO" id="GO:0005525">
    <property type="term" value="F:GTP binding"/>
    <property type="evidence" value="ECO:0007669"/>
    <property type="project" value="UniProtKB-KW"/>
</dbReference>
<evidence type="ECO:0000313" key="8">
    <source>
        <dbReference type="Proteomes" id="UP000655588"/>
    </source>
</evidence>
<dbReference type="GO" id="GO:0003924">
    <property type="term" value="F:GTPase activity"/>
    <property type="evidence" value="ECO:0007669"/>
    <property type="project" value="InterPro"/>
</dbReference>
<dbReference type="InterPro" id="IPR002453">
    <property type="entry name" value="Beta_tubulin"/>
</dbReference>
<evidence type="ECO:0000256" key="1">
    <source>
        <dbReference type="ARBA" id="ARBA00001946"/>
    </source>
</evidence>
<dbReference type="InterPro" id="IPR037103">
    <property type="entry name" value="Tubulin/FtsZ-like_C"/>
</dbReference>
<accession>A0A833WCA0</accession>
<dbReference type="PANTHER" id="PTHR36527">
    <property type="entry name" value="OS01G0282866 PROTEIN"/>
    <property type="match status" value="1"/>
</dbReference>
<keyword evidence="8" id="KW-1185">Reference proteome</keyword>
<evidence type="ECO:0000313" key="7">
    <source>
        <dbReference type="EMBL" id="KAF3427498.1"/>
    </source>
</evidence>
<evidence type="ECO:0000256" key="2">
    <source>
        <dbReference type="ARBA" id="ARBA00009636"/>
    </source>
</evidence>
<dbReference type="PANTHER" id="PTHR36527:SF3">
    <property type="entry name" value="OS01G0282866 PROTEIN"/>
    <property type="match status" value="1"/>
</dbReference>
<gene>
    <name evidence="7" type="ORF">E2986_12910</name>
</gene>
<evidence type="ECO:0000259" key="6">
    <source>
        <dbReference type="Pfam" id="PF03953"/>
    </source>
</evidence>
<dbReference type="GO" id="GO:0005200">
    <property type="term" value="F:structural constituent of cytoskeleton"/>
    <property type="evidence" value="ECO:0007669"/>
    <property type="project" value="InterPro"/>
</dbReference>